<evidence type="ECO:0000313" key="2">
    <source>
        <dbReference type="EMBL" id="MCS4122859.1"/>
    </source>
</evidence>
<feature type="region of interest" description="Disordered" evidence="1">
    <location>
        <begin position="1"/>
        <end position="24"/>
    </location>
</feature>
<organism evidence="2 3">
    <name type="scientific">Salinibacter ruber</name>
    <dbReference type="NCBI Taxonomy" id="146919"/>
    <lineage>
        <taxon>Bacteria</taxon>
        <taxon>Pseudomonadati</taxon>
        <taxon>Rhodothermota</taxon>
        <taxon>Rhodothermia</taxon>
        <taxon>Rhodothermales</taxon>
        <taxon>Salinibacteraceae</taxon>
        <taxon>Salinibacter</taxon>
    </lineage>
</organism>
<dbReference type="Proteomes" id="UP001155144">
    <property type="component" value="Unassembled WGS sequence"/>
</dbReference>
<comment type="caution">
    <text evidence="2">The sequence shown here is derived from an EMBL/GenBank/DDBJ whole genome shotgun (WGS) entry which is preliminary data.</text>
</comment>
<gene>
    <name evidence="2" type="ORF">GGP45_003227</name>
</gene>
<dbReference type="EMBL" id="JANUBL010000011">
    <property type="protein sequence ID" value="MCS4122859.1"/>
    <property type="molecule type" value="Genomic_DNA"/>
</dbReference>
<proteinExistence type="predicted"/>
<dbReference type="AlphaFoldDB" id="A0A9X2ZVH0"/>
<sequence>MDPSDERHIERFVRDPASMSDERRSEAERLIEENEGARAYAKFLRGFYDRLGDEPLETASGRVEKFVNGLFQKEGESVVSLRPFRPPREARPTILAAETSTKESRLPSNERRFSVLATLSAETEDLVVRALKDEDTRQGRLYVLSESPEKRAHALVSFPKFGLDLVTDEEGLCTFELPAEVDLEQWAGAQAVVRRPVAMRAVGPGEKVTMNLPTGDTLLGRREGETLEVVLEPYGPEETASHLTITTPNRSARLFRLGASSLLERGISPEAPLVLRVYE</sequence>
<accession>A0A9X2ZVH0</accession>
<name>A0A9X2ZVH0_9BACT</name>
<protein>
    <submittedName>
        <fullName evidence="2">Uncharacterized protein</fullName>
    </submittedName>
</protein>
<evidence type="ECO:0000256" key="1">
    <source>
        <dbReference type="SAM" id="MobiDB-lite"/>
    </source>
</evidence>
<reference evidence="2" key="1">
    <citation type="submission" date="2022-08" db="EMBL/GenBank/DDBJ databases">
        <title>Genomic Encyclopedia of Type Strains, Phase V (KMG-V): Genome sequencing to study the core and pangenomes of soil and plant-associated prokaryotes.</title>
        <authorList>
            <person name="Whitman W."/>
        </authorList>
    </citation>
    <scope>NUCLEOTIDE SEQUENCE</scope>
    <source>
        <strain evidence="2">SP3026</strain>
    </source>
</reference>
<evidence type="ECO:0000313" key="3">
    <source>
        <dbReference type="Proteomes" id="UP001155144"/>
    </source>
</evidence>
<dbReference type="RefSeq" id="WP_259040529.1">
    <property type="nucleotide sequence ID" value="NZ_JANUBL010000011.1"/>
</dbReference>